<dbReference type="Proteomes" id="UP000060787">
    <property type="component" value="Chromosome"/>
</dbReference>
<feature type="transmembrane region" description="Helical" evidence="6">
    <location>
        <begin position="383"/>
        <end position="405"/>
    </location>
</feature>
<evidence type="ECO:0000256" key="2">
    <source>
        <dbReference type="ARBA" id="ARBA00022475"/>
    </source>
</evidence>
<feature type="transmembrane region" description="Helical" evidence="6">
    <location>
        <begin position="327"/>
        <end position="347"/>
    </location>
</feature>
<accession>A0A0S2F9X8</accession>
<feature type="transmembrane region" description="Helical" evidence="6">
    <location>
        <begin position="353"/>
        <end position="371"/>
    </location>
</feature>
<dbReference type="NCBIfam" id="TIGR00360">
    <property type="entry name" value="ComEC_N-term"/>
    <property type="match status" value="1"/>
</dbReference>
<protein>
    <submittedName>
        <fullName evidence="8">DNA internalization-related competence protein ComEC/Rec2</fullName>
    </submittedName>
</protein>
<dbReference type="InterPro" id="IPR052159">
    <property type="entry name" value="Competence_DNA_uptake"/>
</dbReference>
<dbReference type="eggNOG" id="COG2333">
    <property type="taxonomic scope" value="Bacteria"/>
</dbReference>
<dbReference type="PANTHER" id="PTHR30619">
    <property type="entry name" value="DNA INTERNALIZATION/COMPETENCE PROTEIN COMEC/REC2"/>
    <property type="match status" value="1"/>
</dbReference>
<dbReference type="SUPFAM" id="SSF56281">
    <property type="entry name" value="Metallo-hydrolase/oxidoreductase"/>
    <property type="match status" value="1"/>
</dbReference>
<evidence type="ECO:0000256" key="1">
    <source>
        <dbReference type="ARBA" id="ARBA00004651"/>
    </source>
</evidence>
<dbReference type="KEGG" id="lab:LA76x_2204"/>
<dbReference type="RefSeq" id="WP_057917683.1">
    <property type="nucleotide sequence ID" value="NZ_CP011129.1"/>
</dbReference>
<dbReference type="SMART" id="SM00849">
    <property type="entry name" value="Lactamase_B"/>
    <property type="match status" value="1"/>
</dbReference>
<feature type="transmembrane region" description="Helical" evidence="6">
    <location>
        <begin position="53"/>
        <end position="76"/>
    </location>
</feature>
<feature type="transmembrane region" description="Helical" evidence="6">
    <location>
        <begin position="476"/>
        <end position="493"/>
    </location>
</feature>
<dbReference type="Gene3D" id="3.60.15.10">
    <property type="entry name" value="Ribonuclease Z/Hydroxyacylglutathione hydrolase-like"/>
    <property type="match status" value="1"/>
</dbReference>
<dbReference type="InterPro" id="IPR004797">
    <property type="entry name" value="Competence_ComEC/Rec2"/>
</dbReference>
<dbReference type="Pfam" id="PF13567">
    <property type="entry name" value="DUF4131"/>
    <property type="match status" value="1"/>
</dbReference>
<dbReference type="InterPro" id="IPR036866">
    <property type="entry name" value="RibonucZ/Hydroxyglut_hydro"/>
</dbReference>
<sequence>MHDAARTPPFGKLVACALLTGIGAGLALPQACPWGVSLPALIAVALTWWRLPRWRWLAAAVLGFALASLHATYALSLQLPADWEKREVAVSGRIVDLPQHEPRRSRFLLRVDDDAQQPAPLRGRLLRLAWYDDELEPRRVLLAGQRWRFQARVRAPRGLRNPGGPDAEKYALMQRLAATGYLREPERARLLARASGLDAWRESISDRIAATVHSPSSRFVRALALGDTRGLDERDWSVLRADGLTHLIAISGFHVGLVAGFFALFVRGLWRLWPGLGRWVPAVVAASVAAMLGGLLYAASVGFALPTVRTWLMIALVAALRMSRRPFHAFDALAMAAILMALVDPLALLDAGFWLSFLGVAWLLWCLPDSMAATGWRDRLRGFLGAQGVASLGLLPVCVLLFGQASLAGPFANLVAVPWWSLVVVPLALLGTGLEAIHAGAGEFAWRAAAACFDASWPWFESLADSGLALWWLPEPAWFALPLAMLGAFWLLLPRGVPGKALALLLWLPLLWPDRHLPEPGEAELVVVDVGQGLSVLVRTANHSLLFDAGPSVRDGFDAGERAVVPALHALGVRRLDRVVASHGDNDHAGGVASVLRAFPSPVVFAPPEADGEALEGIRTRSCEAGRSWEWDGVRLRFLHPPRHFPYLGNESSCVLRVESRHGAALLTGDIGEVVERDLVRRAGLSAQERLRAEVVLVAHHGSGGSSDPDFIAATGARHALVSSGHGNRFGHPRADVLERWRQAGAGTRDTAADGALRVGLRAGGIAVETRRQTHPRLWDATRRAGAGLSYRPD</sequence>
<dbReference type="InterPro" id="IPR004477">
    <property type="entry name" value="ComEC_N"/>
</dbReference>
<dbReference type="NCBIfam" id="TIGR00361">
    <property type="entry name" value="ComEC_Rec2"/>
    <property type="match status" value="1"/>
</dbReference>
<keyword evidence="3 6" id="KW-0812">Transmembrane</keyword>
<evidence type="ECO:0000313" key="8">
    <source>
        <dbReference type="EMBL" id="ALN80343.1"/>
    </source>
</evidence>
<proteinExistence type="predicted"/>
<reference evidence="8 9" key="1">
    <citation type="journal article" date="2015" name="BMC Genomics">
        <title>Comparative genomics and metabolic profiling of the genus Lysobacter.</title>
        <authorList>
            <person name="de Bruijn I."/>
            <person name="Cheng X."/>
            <person name="de Jager V."/>
            <person name="Exposito R.G."/>
            <person name="Watrous J."/>
            <person name="Patel N."/>
            <person name="Postma J."/>
            <person name="Dorrestein P.C."/>
            <person name="Kobayashi D."/>
            <person name="Raaijmakers J.M."/>
        </authorList>
    </citation>
    <scope>NUCLEOTIDE SEQUENCE [LARGE SCALE GENOMIC DNA]</scope>
    <source>
        <strain evidence="8 9">76</strain>
    </source>
</reference>
<evidence type="ECO:0000256" key="4">
    <source>
        <dbReference type="ARBA" id="ARBA00022989"/>
    </source>
</evidence>
<evidence type="ECO:0000259" key="7">
    <source>
        <dbReference type="SMART" id="SM00849"/>
    </source>
</evidence>
<keyword evidence="5 6" id="KW-0472">Membrane</keyword>
<dbReference type="InterPro" id="IPR035681">
    <property type="entry name" value="ComA-like_MBL"/>
</dbReference>
<keyword evidence="2" id="KW-1003">Cell membrane</keyword>
<dbReference type="AlphaFoldDB" id="A0A0S2F9X8"/>
<dbReference type="CDD" id="cd07731">
    <property type="entry name" value="ComA-like_MBL-fold"/>
    <property type="match status" value="1"/>
</dbReference>
<dbReference type="InterPro" id="IPR025405">
    <property type="entry name" value="DUF4131"/>
</dbReference>
<evidence type="ECO:0000313" key="9">
    <source>
        <dbReference type="Proteomes" id="UP000060787"/>
    </source>
</evidence>
<keyword evidence="9" id="KW-1185">Reference proteome</keyword>
<dbReference type="Pfam" id="PF03772">
    <property type="entry name" value="Competence"/>
    <property type="match status" value="1"/>
</dbReference>
<dbReference type="PANTHER" id="PTHR30619:SF1">
    <property type="entry name" value="RECOMBINATION PROTEIN 2"/>
    <property type="match status" value="1"/>
</dbReference>
<dbReference type="eggNOG" id="COG0658">
    <property type="taxonomic scope" value="Bacteria"/>
</dbReference>
<dbReference type="GO" id="GO:0005886">
    <property type="term" value="C:plasma membrane"/>
    <property type="evidence" value="ECO:0007669"/>
    <property type="project" value="UniProtKB-SubCell"/>
</dbReference>
<organism evidence="8 9">
    <name type="scientific">Lysobacter antibioticus</name>
    <dbReference type="NCBI Taxonomy" id="84531"/>
    <lineage>
        <taxon>Bacteria</taxon>
        <taxon>Pseudomonadati</taxon>
        <taxon>Pseudomonadota</taxon>
        <taxon>Gammaproteobacteria</taxon>
        <taxon>Lysobacterales</taxon>
        <taxon>Lysobacteraceae</taxon>
        <taxon>Lysobacter</taxon>
    </lineage>
</organism>
<keyword evidence="4 6" id="KW-1133">Transmembrane helix</keyword>
<comment type="subcellular location">
    <subcellularLocation>
        <location evidence="1">Cell membrane</location>
        <topology evidence="1">Multi-pass membrane protein</topology>
    </subcellularLocation>
</comment>
<feature type="domain" description="Metallo-beta-lactamase" evidence="7">
    <location>
        <begin position="532"/>
        <end position="726"/>
    </location>
</feature>
<evidence type="ECO:0000256" key="5">
    <source>
        <dbReference type="ARBA" id="ARBA00023136"/>
    </source>
</evidence>
<evidence type="ECO:0000256" key="3">
    <source>
        <dbReference type="ARBA" id="ARBA00022692"/>
    </source>
</evidence>
<dbReference type="PATRIC" id="fig|84531.8.peg.2221"/>
<dbReference type="Pfam" id="PF00753">
    <property type="entry name" value="Lactamase_B"/>
    <property type="match status" value="1"/>
</dbReference>
<name>A0A0S2F9X8_LYSAN</name>
<gene>
    <name evidence="8" type="ORF">LA76x_2204</name>
</gene>
<feature type="transmembrane region" description="Helical" evidence="6">
    <location>
        <begin position="282"/>
        <end position="306"/>
    </location>
</feature>
<dbReference type="GO" id="GO:0030420">
    <property type="term" value="P:establishment of competence for transformation"/>
    <property type="evidence" value="ECO:0007669"/>
    <property type="project" value="InterPro"/>
</dbReference>
<dbReference type="STRING" id="84531.LA76x_2204"/>
<feature type="transmembrane region" description="Helical" evidence="6">
    <location>
        <begin position="417"/>
        <end position="437"/>
    </location>
</feature>
<feature type="transmembrane region" description="Helical" evidence="6">
    <location>
        <begin position="247"/>
        <end position="270"/>
    </location>
</feature>
<dbReference type="EMBL" id="CP011129">
    <property type="protein sequence ID" value="ALN80343.1"/>
    <property type="molecule type" value="Genomic_DNA"/>
</dbReference>
<evidence type="ECO:0000256" key="6">
    <source>
        <dbReference type="SAM" id="Phobius"/>
    </source>
</evidence>
<dbReference type="InterPro" id="IPR001279">
    <property type="entry name" value="Metallo-B-lactamas"/>
</dbReference>